<sequence>MWARRNGANIGGILEFQGCVPVFSKSGNQGNSSPVSGKELLVERWCFNAPYFSFLCYTRTVIHMRGLWNTIKRTQLGGGLKLKHKFLGHYKVVKINPHDRYDVAKVGSHEGPAATSTSADHMKSWFNAVAT</sequence>
<dbReference type="Proteomes" id="UP000499080">
    <property type="component" value="Unassembled WGS sequence"/>
</dbReference>
<reference evidence="1 2" key="1">
    <citation type="journal article" date="2019" name="Sci. Rep.">
        <title>Orb-weaving spider Araneus ventricosus genome elucidates the spidroin gene catalogue.</title>
        <authorList>
            <person name="Kono N."/>
            <person name="Nakamura H."/>
            <person name="Ohtoshi R."/>
            <person name="Moran D.A.P."/>
            <person name="Shinohara A."/>
            <person name="Yoshida Y."/>
            <person name="Fujiwara M."/>
            <person name="Mori M."/>
            <person name="Tomita M."/>
            <person name="Arakawa K."/>
        </authorList>
    </citation>
    <scope>NUCLEOTIDE SEQUENCE [LARGE SCALE GENOMIC DNA]</scope>
</reference>
<dbReference type="AlphaFoldDB" id="A0A4Y2EHZ1"/>
<comment type="caution">
    <text evidence="1">The sequence shown here is derived from an EMBL/GenBank/DDBJ whole genome shotgun (WGS) entry which is preliminary data.</text>
</comment>
<proteinExistence type="predicted"/>
<protein>
    <submittedName>
        <fullName evidence="1">Uncharacterized protein</fullName>
    </submittedName>
</protein>
<dbReference type="EMBL" id="BGPR01000593">
    <property type="protein sequence ID" value="GBM27698.1"/>
    <property type="molecule type" value="Genomic_DNA"/>
</dbReference>
<gene>
    <name evidence="1" type="ORF">AVEN_25328_1</name>
</gene>
<dbReference type="OrthoDB" id="3863715at2759"/>
<organism evidence="1 2">
    <name type="scientific">Araneus ventricosus</name>
    <name type="common">Orbweaver spider</name>
    <name type="synonym">Epeira ventricosa</name>
    <dbReference type="NCBI Taxonomy" id="182803"/>
    <lineage>
        <taxon>Eukaryota</taxon>
        <taxon>Metazoa</taxon>
        <taxon>Ecdysozoa</taxon>
        <taxon>Arthropoda</taxon>
        <taxon>Chelicerata</taxon>
        <taxon>Arachnida</taxon>
        <taxon>Araneae</taxon>
        <taxon>Araneomorphae</taxon>
        <taxon>Entelegynae</taxon>
        <taxon>Araneoidea</taxon>
        <taxon>Araneidae</taxon>
        <taxon>Araneus</taxon>
    </lineage>
</organism>
<evidence type="ECO:0000313" key="1">
    <source>
        <dbReference type="EMBL" id="GBM27698.1"/>
    </source>
</evidence>
<accession>A0A4Y2EHZ1</accession>
<evidence type="ECO:0000313" key="2">
    <source>
        <dbReference type="Proteomes" id="UP000499080"/>
    </source>
</evidence>
<keyword evidence="2" id="KW-1185">Reference proteome</keyword>
<name>A0A4Y2EHZ1_ARAVE</name>